<dbReference type="Proteomes" id="UP001595632">
    <property type="component" value="Unassembled WGS sequence"/>
</dbReference>
<dbReference type="SUPFAM" id="SSF53335">
    <property type="entry name" value="S-adenosyl-L-methionine-dependent methyltransferases"/>
    <property type="match status" value="1"/>
</dbReference>
<dbReference type="RefSeq" id="WP_275631407.1">
    <property type="nucleotide sequence ID" value="NZ_JARGYD010000001.1"/>
</dbReference>
<protein>
    <submittedName>
        <fullName evidence="2">Class I SAM-dependent methyltransferase</fullName>
        <ecNumber evidence="2">2.1.1.-</ecNumber>
    </submittedName>
</protein>
<organism evidence="2 3">
    <name type="scientific">Psychromarinibacter halotolerans</name>
    <dbReference type="NCBI Taxonomy" id="1775175"/>
    <lineage>
        <taxon>Bacteria</taxon>
        <taxon>Pseudomonadati</taxon>
        <taxon>Pseudomonadota</taxon>
        <taxon>Alphaproteobacteria</taxon>
        <taxon>Rhodobacterales</taxon>
        <taxon>Paracoccaceae</taxon>
        <taxon>Psychromarinibacter</taxon>
    </lineage>
</organism>
<dbReference type="GO" id="GO:0032259">
    <property type="term" value="P:methylation"/>
    <property type="evidence" value="ECO:0007669"/>
    <property type="project" value="UniProtKB-KW"/>
</dbReference>
<dbReference type="InterPro" id="IPR041698">
    <property type="entry name" value="Methyltransf_25"/>
</dbReference>
<proteinExistence type="predicted"/>
<dbReference type="Gene3D" id="3.40.50.150">
    <property type="entry name" value="Vaccinia Virus protein VP39"/>
    <property type="match status" value="1"/>
</dbReference>
<gene>
    <name evidence="2" type="ORF">ACFOGP_15610</name>
</gene>
<feature type="domain" description="Methyltransferase" evidence="1">
    <location>
        <begin position="48"/>
        <end position="143"/>
    </location>
</feature>
<evidence type="ECO:0000313" key="2">
    <source>
        <dbReference type="EMBL" id="MFC3144147.1"/>
    </source>
</evidence>
<dbReference type="GO" id="GO:0008168">
    <property type="term" value="F:methyltransferase activity"/>
    <property type="evidence" value="ECO:0007669"/>
    <property type="project" value="UniProtKB-KW"/>
</dbReference>
<reference evidence="3" key="1">
    <citation type="journal article" date="2019" name="Int. J. Syst. Evol. Microbiol.">
        <title>The Global Catalogue of Microorganisms (GCM) 10K type strain sequencing project: providing services to taxonomists for standard genome sequencing and annotation.</title>
        <authorList>
            <consortium name="The Broad Institute Genomics Platform"/>
            <consortium name="The Broad Institute Genome Sequencing Center for Infectious Disease"/>
            <person name="Wu L."/>
            <person name="Ma J."/>
        </authorList>
    </citation>
    <scope>NUCLEOTIDE SEQUENCE [LARGE SCALE GENOMIC DNA]</scope>
    <source>
        <strain evidence="3">KCTC 52366</strain>
    </source>
</reference>
<accession>A0ABV7GYD9</accession>
<evidence type="ECO:0000259" key="1">
    <source>
        <dbReference type="Pfam" id="PF13649"/>
    </source>
</evidence>
<keyword evidence="2" id="KW-0808">Transferase</keyword>
<dbReference type="EMBL" id="JBHRTB010000010">
    <property type="protein sequence ID" value="MFC3144147.1"/>
    <property type="molecule type" value="Genomic_DNA"/>
</dbReference>
<keyword evidence="3" id="KW-1185">Reference proteome</keyword>
<dbReference type="EC" id="2.1.1.-" evidence="2"/>
<evidence type="ECO:0000313" key="3">
    <source>
        <dbReference type="Proteomes" id="UP001595632"/>
    </source>
</evidence>
<dbReference type="CDD" id="cd02440">
    <property type="entry name" value="AdoMet_MTases"/>
    <property type="match status" value="1"/>
</dbReference>
<comment type="caution">
    <text evidence="2">The sequence shown here is derived from an EMBL/GenBank/DDBJ whole genome shotgun (WGS) entry which is preliminary data.</text>
</comment>
<keyword evidence="2" id="KW-0489">Methyltransferase</keyword>
<dbReference type="InterPro" id="IPR029063">
    <property type="entry name" value="SAM-dependent_MTases_sf"/>
</dbReference>
<dbReference type="PANTHER" id="PTHR43591">
    <property type="entry name" value="METHYLTRANSFERASE"/>
    <property type="match status" value="1"/>
</dbReference>
<dbReference type="Pfam" id="PF13649">
    <property type="entry name" value="Methyltransf_25"/>
    <property type="match status" value="1"/>
</dbReference>
<sequence>MTDAASHGQLMDDVYRYQRLFYDITRKHYLLGRDHLIDAMDVRPGDRVLEVACGTGRNLAAIGRRYPGAGLCGLDISEQMLISARRKLDGRAWLAQGDACAFDPFEMFGTRRFDHIVFSYSLSMIPDWEGALAEALRHLAPGGTLHVVDFGDQAGLPAWFKRMLRAWLARFHVAPRDTLPDVLTDLAGDSRVARVEHLRRGYATYACVQRRG</sequence>
<name>A0ABV7GYD9_9RHOB</name>